<organism evidence="5 6">
    <name type="scientific">Mangrovactinospora gilvigrisea</name>
    <dbReference type="NCBI Taxonomy" id="1428644"/>
    <lineage>
        <taxon>Bacteria</taxon>
        <taxon>Bacillati</taxon>
        <taxon>Actinomycetota</taxon>
        <taxon>Actinomycetes</taxon>
        <taxon>Kitasatosporales</taxon>
        <taxon>Streptomycetaceae</taxon>
        <taxon>Mangrovactinospora</taxon>
    </lineage>
</organism>
<feature type="compositionally biased region" description="Polar residues" evidence="3">
    <location>
        <begin position="269"/>
        <end position="306"/>
    </location>
</feature>
<feature type="compositionally biased region" description="Low complexity" evidence="3">
    <location>
        <begin position="153"/>
        <end position="162"/>
    </location>
</feature>
<comment type="caution">
    <text evidence="5">The sequence shown here is derived from an EMBL/GenBank/DDBJ whole genome shotgun (WGS) entry which is preliminary data.</text>
</comment>
<keyword evidence="6" id="KW-1185">Reference proteome</keyword>
<dbReference type="Proteomes" id="UP000243342">
    <property type="component" value="Unassembled WGS sequence"/>
</dbReference>
<evidence type="ECO:0000256" key="1">
    <source>
        <dbReference type="ARBA" id="ARBA00023015"/>
    </source>
</evidence>
<evidence type="ECO:0000256" key="2">
    <source>
        <dbReference type="ARBA" id="ARBA00023163"/>
    </source>
</evidence>
<feature type="region of interest" description="Disordered" evidence="3">
    <location>
        <begin position="1"/>
        <end position="94"/>
    </location>
</feature>
<dbReference type="EMBL" id="MLCF01000059">
    <property type="protein sequence ID" value="OIV37229.1"/>
    <property type="molecule type" value="Genomic_DNA"/>
</dbReference>
<evidence type="ECO:0000256" key="4">
    <source>
        <dbReference type="SAM" id="Phobius"/>
    </source>
</evidence>
<protein>
    <recommendedName>
        <fullName evidence="7">Zinc-finger domain-containing protein</fullName>
    </recommendedName>
</protein>
<feature type="compositionally biased region" description="Low complexity" evidence="3">
    <location>
        <begin position="60"/>
        <end position="70"/>
    </location>
</feature>
<name>A0A1J7BF78_9ACTN</name>
<keyword evidence="4" id="KW-0812">Transmembrane</keyword>
<feature type="transmembrane region" description="Helical" evidence="4">
    <location>
        <begin position="200"/>
        <end position="222"/>
    </location>
</feature>
<feature type="compositionally biased region" description="Basic residues" evidence="3">
    <location>
        <begin position="186"/>
        <end position="198"/>
    </location>
</feature>
<dbReference type="STRING" id="1428644.BIV57_11965"/>
<keyword evidence="1" id="KW-0805">Transcription regulation</keyword>
<feature type="region of interest" description="Disordered" evidence="3">
    <location>
        <begin position="153"/>
        <end position="198"/>
    </location>
</feature>
<dbReference type="RefSeq" id="WP_071656781.1">
    <property type="nucleotide sequence ID" value="NZ_MLCF01000059.1"/>
</dbReference>
<keyword evidence="4" id="KW-0472">Membrane</keyword>
<keyword evidence="2" id="KW-0804">Transcription</keyword>
<evidence type="ECO:0000313" key="6">
    <source>
        <dbReference type="Proteomes" id="UP000243342"/>
    </source>
</evidence>
<proteinExistence type="predicted"/>
<gene>
    <name evidence="5" type="ORF">BIV57_11965</name>
</gene>
<dbReference type="Gene3D" id="1.10.10.1320">
    <property type="entry name" value="Anti-sigma factor, zinc-finger domain"/>
    <property type="match status" value="1"/>
</dbReference>
<feature type="compositionally biased region" description="Polar residues" evidence="3">
    <location>
        <begin position="231"/>
        <end position="245"/>
    </location>
</feature>
<dbReference type="InterPro" id="IPR041916">
    <property type="entry name" value="Anti_sigma_zinc_sf"/>
</dbReference>
<reference evidence="5 6" key="1">
    <citation type="submission" date="2016-10" db="EMBL/GenBank/DDBJ databases">
        <title>Genome sequence of Streptomyces gilvigriseus MUSC 26.</title>
        <authorList>
            <person name="Lee L.-H."/>
            <person name="Ser H.-L."/>
        </authorList>
    </citation>
    <scope>NUCLEOTIDE SEQUENCE [LARGE SCALE GENOMIC DNA]</scope>
    <source>
        <strain evidence="5 6">MUSC 26</strain>
    </source>
</reference>
<feature type="region of interest" description="Disordered" evidence="3">
    <location>
        <begin position="231"/>
        <end position="256"/>
    </location>
</feature>
<evidence type="ECO:0000256" key="3">
    <source>
        <dbReference type="SAM" id="MobiDB-lite"/>
    </source>
</evidence>
<evidence type="ECO:0000313" key="5">
    <source>
        <dbReference type="EMBL" id="OIV37229.1"/>
    </source>
</evidence>
<keyword evidence="4" id="KW-1133">Transmembrane helix</keyword>
<evidence type="ECO:0008006" key="7">
    <source>
        <dbReference type="Google" id="ProtNLM"/>
    </source>
</evidence>
<accession>A0A1J7BF78</accession>
<dbReference type="OrthoDB" id="4350643at2"/>
<feature type="region of interest" description="Disordered" evidence="3">
    <location>
        <begin position="269"/>
        <end position="316"/>
    </location>
</feature>
<sequence>MTHAQPFPDPTHPTLEDLSLLATHAAAVDTDEQPPTAAAPERSGADGDAGVRVPGPAGTADDAAQQSDASESTVRDGEADGGLPAPRDEAEGLSGAQVAALRAHLEGCAECAAAHQELTALPAVLRGLGKSTAEPMPDDVFARLTEALTAEADARTAATAAAPPVSRETGARRTAPPTRDDATRPPARRAPARAPRRKRWLARAVLATAALAVVAGGAVAVVRTLAPSHNDLSAGSGAKSNTGSASAPHHGPVYTDAGLTDQVHRLVQGSTRHSTTQQQPESAPSPNSARPTTSCAPPQAPGQTQAKAAPLASGPGTYQGRAVTVLVYPDGPTRLRVYLLPDPCTSAAAHPLLVRSIPR</sequence>
<dbReference type="AlphaFoldDB" id="A0A1J7BF78"/>